<sequence>MVKTRRGLNTLGKSTKGKKKGVGPSDDKCIEVEALVVNQEAQKAEGQKSKVKGKGSKASVSTSMEGEQVFSPTPIRSIPPTSATHNVTQGEVPENS</sequence>
<comment type="caution">
    <text evidence="2">The sequence shown here is derived from an EMBL/GenBank/DDBJ whole genome shotgun (WGS) entry which is preliminary data.</text>
</comment>
<feature type="compositionally biased region" description="Low complexity" evidence="1">
    <location>
        <begin position="71"/>
        <end position="82"/>
    </location>
</feature>
<accession>A0AAV3NNM5</accession>
<keyword evidence="3" id="KW-1185">Reference proteome</keyword>
<feature type="region of interest" description="Disordered" evidence="1">
    <location>
        <begin position="41"/>
        <end position="96"/>
    </location>
</feature>
<name>A0AAV3NNM5_LITER</name>
<dbReference type="Proteomes" id="UP001454036">
    <property type="component" value="Unassembled WGS sequence"/>
</dbReference>
<proteinExistence type="predicted"/>
<gene>
    <name evidence="2" type="ORF">LIER_01848</name>
</gene>
<organism evidence="2 3">
    <name type="scientific">Lithospermum erythrorhizon</name>
    <name type="common">Purple gromwell</name>
    <name type="synonym">Lithospermum officinale var. erythrorhizon</name>
    <dbReference type="NCBI Taxonomy" id="34254"/>
    <lineage>
        <taxon>Eukaryota</taxon>
        <taxon>Viridiplantae</taxon>
        <taxon>Streptophyta</taxon>
        <taxon>Embryophyta</taxon>
        <taxon>Tracheophyta</taxon>
        <taxon>Spermatophyta</taxon>
        <taxon>Magnoliopsida</taxon>
        <taxon>eudicotyledons</taxon>
        <taxon>Gunneridae</taxon>
        <taxon>Pentapetalae</taxon>
        <taxon>asterids</taxon>
        <taxon>lamiids</taxon>
        <taxon>Boraginales</taxon>
        <taxon>Boraginaceae</taxon>
        <taxon>Boraginoideae</taxon>
        <taxon>Lithospermeae</taxon>
        <taxon>Lithospermum</taxon>
    </lineage>
</organism>
<dbReference type="EMBL" id="BAABME010000190">
    <property type="protein sequence ID" value="GAA0140518.1"/>
    <property type="molecule type" value="Genomic_DNA"/>
</dbReference>
<feature type="compositionally biased region" description="Polar residues" evidence="1">
    <location>
        <begin position="83"/>
        <end position="96"/>
    </location>
</feature>
<protein>
    <submittedName>
        <fullName evidence="2">Uncharacterized protein</fullName>
    </submittedName>
</protein>
<evidence type="ECO:0000313" key="3">
    <source>
        <dbReference type="Proteomes" id="UP001454036"/>
    </source>
</evidence>
<dbReference type="AlphaFoldDB" id="A0AAV3NNM5"/>
<evidence type="ECO:0000313" key="2">
    <source>
        <dbReference type="EMBL" id="GAA0140518.1"/>
    </source>
</evidence>
<evidence type="ECO:0000256" key="1">
    <source>
        <dbReference type="SAM" id="MobiDB-lite"/>
    </source>
</evidence>
<feature type="region of interest" description="Disordered" evidence="1">
    <location>
        <begin position="1"/>
        <end position="26"/>
    </location>
</feature>
<reference evidence="2 3" key="1">
    <citation type="submission" date="2024-01" db="EMBL/GenBank/DDBJ databases">
        <title>The complete chloroplast genome sequence of Lithospermum erythrorhizon: insights into the phylogenetic relationship among Boraginaceae species and the maternal lineages of purple gromwells.</title>
        <authorList>
            <person name="Okada T."/>
            <person name="Watanabe K."/>
        </authorList>
    </citation>
    <scope>NUCLEOTIDE SEQUENCE [LARGE SCALE GENOMIC DNA]</scope>
</reference>